<dbReference type="GO" id="GO:0016787">
    <property type="term" value="F:hydrolase activity"/>
    <property type="evidence" value="ECO:0007669"/>
    <property type="project" value="UniProtKB-KW"/>
</dbReference>
<dbReference type="SUPFAM" id="SSF53474">
    <property type="entry name" value="alpha/beta-Hydrolases"/>
    <property type="match status" value="1"/>
</dbReference>
<keyword evidence="2" id="KW-0378">Hydrolase</keyword>
<dbReference type="AlphaFoldDB" id="A0A1I1F6Z6"/>
<dbReference type="InterPro" id="IPR029058">
    <property type="entry name" value="AB_hydrolase_fold"/>
</dbReference>
<dbReference type="Pfam" id="PF12697">
    <property type="entry name" value="Abhydrolase_6"/>
    <property type="match status" value="1"/>
</dbReference>
<dbReference type="Proteomes" id="UP000199207">
    <property type="component" value="Unassembled WGS sequence"/>
</dbReference>
<dbReference type="InterPro" id="IPR000073">
    <property type="entry name" value="AB_hydrolase_1"/>
</dbReference>
<dbReference type="Gene3D" id="3.40.50.1820">
    <property type="entry name" value="alpha/beta hydrolase"/>
    <property type="match status" value="1"/>
</dbReference>
<dbReference type="EMBL" id="FOLM01000001">
    <property type="protein sequence ID" value="SFB92923.1"/>
    <property type="molecule type" value="Genomic_DNA"/>
</dbReference>
<dbReference type="PANTHER" id="PTHR43433">
    <property type="entry name" value="HYDROLASE, ALPHA/BETA FOLD FAMILY PROTEIN"/>
    <property type="match status" value="1"/>
</dbReference>
<reference evidence="2 3" key="1">
    <citation type="submission" date="2016-10" db="EMBL/GenBank/DDBJ databases">
        <authorList>
            <person name="de Groot N.N."/>
        </authorList>
    </citation>
    <scope>NUCLEOTIDE SEQUENCE [LARGE SCALE GENOMIC DNA]</scope>
    <source>
        <strain evidence="2 3">CGMCC 4.5739</strain>
    </source>
</reference>
<gene>
    <name evidence="2" type="ORF">SAMN05421773_101565</name>
</gene>
<evidence type="ECO:0000259" key="1">
    <source>
        <dbReference type="Pfam" id="PF12697"/>
    </source>
</evidence>
<keyword evidence="3" id="KW-1185">Reference proteome</keyword>
<accession>A0A1I1F6Z6</accession>
<dbReference type="STRING" id="910347.SAMN05421773_101565"/>
<dbReference type="RefSeq" id="WP_139238243.1">
    <property type="nucleotide sequence ID" value="NZ_FOLM01000001.1"/>
</dbReference>
<feature type="domain" description="AB hydrolase-1" evidence="1">
    <location>
        <begin position="36"/>
        <end position="246"/>
    </location>
</feature>
<name>A0A1I1F6Z6_9ACTN</name>
<organism evidence="2 3">
    <name type="scientific">Streptomyces aidingensis</name>
    <dbReference type="NCBI Taxonomy" id="910347"/>
    <lineage>
        <taxon>Bacteria</taxon>
        <taxon>Bacillati</taxon>
        <taxon>Actinomycetota</taxon>
        <taxon>Actinomycetes</taxon>
        <taxon>Kitasatosporales</taxon>
        <taxon>Streptomycetaceae</taxon>
        <taxon>Streptomyces</taxon>
    </lineage>
</organism>
<evidence type="ECO:0000313" key="2">
    <source>
        <dbReference type="EMBL" id="SFB92923.1"/>
    </source>
</evidence>
<dbReference type="InterPro" id="IPR050471">
    <property type="entry name" value="AB_hydrolase"/>
</dbReference>
<evidence type="ECO:0000313" key="3">
    <source>
        <dbReference type="Proteomes" id="UP000199207"/>
    </source>
</evidence>
<dbReference type="PRINTS" id="PR00111">
    <property type="entry name" value="ABHYDROLASE"/>
</dbReference>
<dbReference type="PANTHER" id="PTHR43433:SF5">
    <property type="entry name" value="AB HYDROLASE-1 DOMAIN-CONTAINING PROTEIN"/>
    <property type="match status" value="1"/>
</dbReference>
<sequence>MAGSPCAHLRLSCGGVHISARCWPASPAAAGQAPAVVLVPGFAVSGRYLTPTAERLAGPFRLYAPDPPGFGRSGNPRRALSVPGLADSLRGWLHAVDAEGGGLLANSFGCQIAADLAARYPEAVRALVLTSPTLDPGMRSAAGLLRGWLRETRTQSWPLRRILAADYLRAGPLRPLPTLRYALHDAIEDKLPRVTAPVLVVRGTADPLVSRAWASRAAALAPRGRTAELDGARHAMVHEDPAALAAVAGPFLREHLGHAEEDR</sequence>
<protein>
    <submittedName>
        <fullName evidence="2">Lysophospholipase, alpha-beta hydrolase superfamily</fullName>
    </submittedName>
</protein>
<proteinExistence type="predicted"/>
<dbReference type="OrthoDB" id="27092at2"/>